<dbReference type="InterPro" id="IPR016166">
    <property type="entry name" value="FAD-bd_PCMH"/>
</dbReference>
<evidence type="ECO:0000256" key="7">
    <source>
        <dbReference type="ARBA" id="ARBA00023002"/>
    </source>
</evidence>
<dbReference type="FunFam" id="3.30.465.10:FF:000016">
    <property type="entry name" value="probable D-lactate dehydrogenase, mitochondrial"/>
    <property type="match status" value="1"/>
</dbReference>
<keyword evidence="8" id="KW-0496">Mitochondrion</keyword>
<keyword evidence="12" id="KW-1185">Reference proteome</keyword>
<evidence type="ECO:0000256" key="2">
    <source>
        <dbReference type="ARBA" id="ARBA00004173"/>
    </source>
</evidence>
<dbReference type="PANTHER" id="PTHR11748:SF111">
    <property type="entry name" value="D-LACTATE DEHYDROGENASE, MITOCHONDRIAL-RELATED"/>
    <property type="match status" value="1"/>
</dbReference>
<dbReference type="InterPro" id="IPR016169">
    <property type="entry name" value="FAD-bd_PCMH_sub2"/>
</dbReference>
<name>A0AAV9ITQ3_CYACA</name>
<dbReference type="GO" id="GO:0071949">
    <property type="term" value="F:FAD binding"/>
    <property type="evidence" value="ECO:0007669"/>
    <property type="project" value="InterPro"/>
</dbReference>
<feature type="domain" description="FAD-binding PCMH-type" evidence="10">
    <location>
        <begin position="96"/>
        <end position="274"/>
    </location>
</feature>
<dbReference type="FunFam" id="3.30.70.2740:FF:000001">
    <property type="entry name" value="D-lactate dehydrogenase mitochondrial"/>
    <property type="match status" value="1"/>
</dbReference>
<dbReference type="GO" id="GO:0004458">
    <property type="term" value="F:D-lactate dehydrogenase (cytochrome) activity"/>
    <property type="evidence" value="ECO:0007669"/>
    <property type="project" value="UniProtKB-EC"/>
</dbReference>
<dbReference type="Pfam" id="PF01565">
    <property type="entry name" value="FAD_binding_4"/>
    <property type="match status" value="1"/>
</dbReference>
<evidence type="ECO:0000313" key="12">
    <source>
        <dbReference type="Proteomes" id="UP001301350"/>
    </source>
</evidence>
<dbReference type="FunFam" id="1.10.45.10:FF:000001">
    <property type="entry name" value="D-lactate dehydrogenase mitochondrial"/>
    <property type="match status" value="1"/>
</dbReference>
<dbReference type="InterPro" id="IPR016164">
    <property type="entry name" value="FAD-linked_Oxase-like_C"/>
</dbReference>
<keyword evidence="6" id="KW-0809">Transit peptide</keyword>
<dbReference type="EMBL" id="JANCYW010000005">
    <property type="protein sequence ID" value="KAK4535534.1"/>
    <property type="molecule type" value="Genomic_DNA"/>
</dbReference>
<evidence type="ECO:0000256" key="3">
    <source>
        <dbReference type="ARBA" id="ARBA00008000"/>
    </source>
</evidence>
<evidence type="ECO:0000256" key="6">
    <source>
        <dbReference type="ARBA" id="ARBA00022946"/>
    </source>
</evidence>
<evidence type="ECO:0000259" key="10">
    <source>
        <dbReference type="PROSITE" id="PS51387"/>
    </source>
</evidence>
<dbReference type="Gene3D" id="3.30.465.10">
    <property type="match status" value="1"/>
</dbReference>
<evidence type="ECO:0000313" key="11">
    <source>
        <dbReference type="EMBL" id="KAK4535534.1"/>
    </source>
</evidence>
<dbReference type="EC" id="1.1.2.4" evidence="9"/>
<comment type="subcellular location">
    <subcellularLocation>
        <location evidence="2">Mitochondrion</location>
    </subcellularLocation>
</comment>
<gene>
    <name evidence="11" type="ORF">CDCA_CDCA05G1559</name>
</gene>
<evidence type="ECO:0000256" key="1">
    <source>
        <dbReference type="ARBA" id="ARBA00001974"/>
    </source>
</evidence>
<dbReference type="AlphaFoldDB" id="A0AAV9ITQ3"/>
<dbReference type="InterPro" id="IPR016171">
    <property type="entry name" value="Vanillyl_alc_oxidase_C-sub2"/>
</dbReference>
<dbReference type="PROSITE" id="PS51387">
    <property type="entry name" value="FAD_PCMH"/>
    <property type="match status" value="1"/>
</dbReference>
<dbReference type="GO" id="GO:1903457">
    <property type="term" value="P:lactate catabolic process"/>
    <property type="evidence" value="ECO:0007669"/>
    <property type="project" value="TreeGrafter"/>
</dbReference>
<protein>
    <recommendedName>
        <fullName evidence="9">D-lactate dehydrogenase (cytochrome)</fullName>
        <ecNumber evidence="9">1.1.2.4</ecNumber>
    </recommendedName>
</protein>
<dbReference type="SUPFAM" id="SSF56176">
    <property type="entry name" value="FAD-binding/transporter-associated domain-like"/>
    <property type="match status" value="1"/>
</dbReference>
<comment type="caution">
    <text evidence="11">The sequence shown here is derived from an EMBL/GenBank/DDBJ whole genome shotgun (WGS) entry which is preliminary data.</text>
</comment>
<accession>A0AAV9ITQ3</accession>
<dbReference type="Proteomes" id="UP001301350">
    <property type="component" value="Unassembled WGS sequence"/>
</dbReference>
<evidence type="ECO:0000256" key="9">
    <source>
        <dbReference type="ARBA" id="ARBA00038897"/>
    </source>
</evidence>
<keyword evidence="4" id="KW-0285">Flavoprotein</keyword>
<reference evidence="11 12" key="1">
    <citation type="submission" date="2022-07" db="EMBL/GenBank/DDBJ databases">
        <title>Genome-wide signatures of adaptation to extreme environments.</title>
        <authorList>
            <person name="Cho C.H."/>
            <person name="Yoon H.S."/>
        </authorList>
    </citation>
    <scope>NUCLEOTIDE SEQUENCE [LARGE SCALE GENOMIC DNA]</scope>
    <source>
        <strain evidence="11 12">DBV 063 E5</strain>
    </source>
</reference>
<dbReference type="Pfam" id="PF02913">
    <property type="entry name" value="FAD-oxidase_C"/>
    <property type="match status" value="1"/>
</dbReference>
<dbReference type="GO" id="GO:0008720">
    <property type="term" value="F:D-lactate dehydrogenase (NAD+) activity"/>
    <property type="evidence" value="ECO:0007669"/>
    <property type="project" value="TreeGrafter"/>
</dbReference>
<dbReference type="SUPFAM" id="SSF55103">
    <property type="entry name" value="FAD-linked oxidases, C-terminal domain"/>
    <property type="match status" value="1"/>
</dbReference>
<evidence type="ECO:0000256" key="4">
    <source>
        <dbReference type="ARBA" id="ARBA00022630"/>
    </source>
</evidence>
<comment type="cofactor">
    <cofactor evidence="1">
        <name>FAD</name>
        <dbReference type="ChEBI" id="CHEBI:57692"/>
    </cofactor>
</comment>
<comment type="similarity">
    <text evidence="3">Belongs to the FAD-binding oxidoreductase/transferase type 4 family.</text>
</comment>
<keyword evidence="5" id="KW-0274">FAD</keyword>
<dbReference type="InterPro" id="IPR006094">
    <property type="entry name" value="Oxid_FAD_bind_N"/>
</dbReference>
<organism evidence="11 12">
    <name type="scientific">Cyanidium caldarium</name>
    <name type="common">Red alga</name>
    <dbReference type="NCBI Taxonomy" id="2771"/>
    <lineage>
        <taxon>Eukaryota</taxon>
        <taxon>Rhodophyta</taxon>
        <taxon>Bangiophyceae</taxon>
        <taxon>Cyanidiales</taxon>
        <taxon>Cyanidiaceae</taxon>
        <taxon>Cyanidium</taxon>
    </lineage>
</organism>
<dbReference type="InterPro" id="IPR036318">
    <property type="entry name" value="FAD-bd_PCMH-like_sf"/>
</dbReference>
<proteinExistence type="inferred from homology"/>
<keyword evidence="7" id="KW-0560">Oxidoreductase</keyword>
<dbReference type="InterPro" id="IPR004113">
    <property type="entry name" value="FAD-bd_oxidored_4_C"/>
</dbReference>
<dbReference type="PANTHER" id="PTHR11748">
    <property type="entry name" value="D-LACTATE DEHYDROGENASE"/>
    <property type="match status" value="1"/>
</dbReference>
<sequence>MAFIFWRRLLYTGASVAAAGALPLAVPEWRSRLFSFADSAQPSAAAPSTLGTSAAEDRHQVLLRALEDMRRAAPRLAVELDAAQRAAHARDVSFHTPRDPDAVVYATSAEEVAAVLRTATRYHIPVTPYAAATSLEGHVVPRHGGISLDLSRMDRVLAVRPEDMDCDVEPGVGWEALNDALRPHHLFFSPDPGPGACIGGMIGTSCSGMNAARYGTIKENILSLEVVLPTGEIVRKTRSRVRKSSAGYDLTHLFIGSEGTLGVVTKATLRLRPIAPFTGVAACTFDRVEDAAAAVQEVVGPVAQVPVGRCEMMDALAVRAVNLSTDGELALDERRPLLLLEITGDGPDTVQRQADQVRDCAARHGLQQWRFAAAPTHAPTDPADAAAAAASLPAEQRQLLQQREELWRARKVAYWSAFSLRPGAECWITDVAVPLSQLSAVLRDTEADIRHTNEQYAKRDPSLSPLLAPLLAHAADGNFHLLMLIHPDSAHEMERATEINHRLVTRAIRVGGTCTGEHGIGEGKRAYLAEELGAEGVALMQRLKVLLDPAGIMNPGKVLPDDV</sequence>
<evidence type="ECO:0000256" key="5">
    <source>
        <dbReference type="ARBA" id="ARBA00022827"/>
    </source>
</evidence>
<dbReference type="Gene3D" id="1.10.45.10">
    <property type="entry name" value="Vanillyl-alcohol Oxidase, Chain A, domain 4"/>
    <property type="match status" value="1"/>
</dbReference>
<dbReference type="Gene3D" id="3.30.70.2740">
    <property type="match status" value="1"/>
</dbReference>
<dbReference type="GO" id="GO:0005739">
    <property type="term" value="C:mitochondrion"/>
    <property type="evidence" value="ECO:0007669"/>
    <property type="project" value="UniProtKB-SubCell"/>
</dbReference>
<evidence type="ECO:0000256" key="8">
    <source>
        <dbReference type="ARBA" id="ARBA00023128"/>
    </source>
</evidence>